<proteinExistence type="predicted"/>
<dbReference type="PANTHER" id="PTHR28457">
    <property type="entry name" value="COILED-COIL DOMAIN-CONTAINING PROTEIN 189"/>
    <property type="match status" value="1"/>
</dbReference>
<protein>
    <submittedName>
        <fullName evidence="1">Uncharacterized protein</fullName>
    </submittedName>
</protein>
<dbReference type="PANTHER" id="PTHR28457:SF1">
    <property type="entry name" value="CILIA- AND FLAGELLA-ASSOCIATED PROTEIN 119"/>
    <property type="match status" value="1"/>
</dbReference>
<comment type="caution">
    <text evidence="1">The sequence shown here is derived from an EMBL/GenBank/DDBJ whole genome shotgun (WGS) entry which is preliminary data.</text>
</comment>
<dbReference type="OrthoDB" id="302881at2759"/>
<evidence type="ECO:0000313" key="2">
    <source>
        <dbReference type="Proteomes" id="UP000187209"/>
    </source>
</evidence>
<keyword evidence="2" id="KW-1185">Reference proteome</keyword>
<name>A0A1R2BE96_9CILI</name>
<accession>A0A1R2BE96</accession>
<gene>
    <name evidence="1" type="ORF">SteCoe_25828</name>
</gene>
<dbReference type="EMBL" id="MPUH01000710">
    <property type="protein sequence ID" value="OMJ75092.1"/>
    <property type="molecule type" value="Genomic_DNA"/>
</dbReference>
<evidence type="ECO:0000313" key="1">
    <source>
        <dbReference type="EMBL" id="OMJ75092.1"/>
    </source>
</evidence>
<dbReference type="Pfam" id="PF14769">
    <property type="entry name" value="CLAMP"/>
    <property type="match status" value="1"/>
</dbReference>
<dbReference type="AlphaFoldDB" id="A0A1R2BE96"/>
<dbReference type="Proteomes" id="UP000187209">
    <property type="component" value="Unassembled WGS sequence"/>
</dbReference>
<sequence length="244" mass="28457">MESHVFTQYSKAQTEEIVHSESRRDSLRKIMKFKEDNEKDEILLDFYESFVAFCIKLDFTLEKISCSLSIITSIVQASISSQILVANMQESLKNLLKKHSIQRPPYSIQVFSQKDITALENFLESTYFKHYSLYSYGFTPHKDVIITTEKLSLATFPICLNLIEGNDINPETIFELKDFLPRTQTPKETKTEVKTKETEIVMEVDEDPVHARLNSEIKNMKTLIEDRVRKQDEEIFAKIELLKK</sequence>
<organism evidence="1 2">
    <name type="scientific">Stentor coeruleus</name>
    <dbReference type="NCBI Taxonomy" id="5963"/>
    <lineage>
        <taxon>Eukaryota</taxon>
        <taxon>Sar</taxon>
        <taxon>Alveolata</taxon>
        <taxon>Ciliophora</taxon>
        <taxon>Postciliodesmatophora</taxon>
        <taxon>Heterotrichea</taxon>
        <taxon>Heterotrichida</taxon>
        <taxon>Stentoridae</taxon>
        <taxon>Stentor</taxon>
    </lineage>
</organism>
<reference evidence="1 2" key="1">
    <citation type="submission" date="2016-11" db="EMBL/GenBank/DDBJ databases">
        <title>The macronuclear genome of Stentor coeruleus: a giant cell with tiny introns.</title>
        <authorList>
            <person name="Slabodnick M."/>
            <person name="Ruby J.G."/>
            <person name="Reiff S.B."/>
            <person name="Swart E.C."/>
            <person name="Gosai S."/>
            <person name="Prabakaran S."/>
            <person name="Witkowska E."/>
            <person name="Larue G.E."/>
            <person name="Fisher S."/>
            <person name="Freeman R.M."/>
            <person name="Gunawardena J."/>
            <person name="Chu W."/>
            <person name="Stover N.A."/>
            <person name="Gregory B.D."/>
            <person name="Nowacki M."/>
            <person name="Derisi J."/>
            <person name="Roy S.W."/>
            <person name="Marshall W.F."/>
            <person name="Sood P."/>
        </authorList>
    </citation>
    <scope>NUCLEOTIDE SEQUENCE [LARGE SCALE GENOMIC DNA]</scope>
    <source>
        <strain evidence="1">WM001</strain>
    </source>
</reference>
<dbReference type="InterPro" id="IPR032727">
    <property type="entry name" value="CLAMP"/>
</dbReference>